<sequence>MQFACSGRAVGPRVLLPQLHQPCRWIAAGRSPMGKLPFATLGAAGPCIGGSLQSPPFSVPARSAMGGADEGIPAIGKALYIDGPSGTMHHQLGILASMLPRVGSVGFFRPFIRTATPEEDHAITLLRTVFHLADPPESMFGTTEAYANRMFAEGRRDELIDEVLSKWEAYKSSKDFVLVSSRHMAHDGDPSWTATIASSLDVPVLYVLHAERLCAANKLVVESDGEPVSANAANVKAALEASGARLAGVVVDRLPADVYDSKELMGQLEEQLKHVGCFPAALLPRDARLEQTSMAEVGISLGAKVLYGKAAMDRTMVAGVTVGTLDVMNLLQVLHSKSERQRLVVAHAGRGDILLSLLLAQQSIDFPLAAGVLLTGAPDAPPLLKAILDGMATPVAMPIICVPCDTFDAINMYNRVPPLTLPSSSAKIEAAMDMFAKHVRPELLDAIGSVPESLTSVSPKLFQHNIFQAAKKDKQHIVLAEGDDPRVLVAASELLERQVCDLTLLGDPAAVHELASKLHVDVSAASVLDPRTQADEQMVNTLFELRKAKGLTLEGARDLVELDPNYFGTMLMHLGKVDGMVSGACHSTASTMRPAMQIIKMAPGFSLVSSIFFMLLQNGVKVFGDCAINVDPNAEQLAEIGLVSSRTARAFGIYPRVAMLSYATGDSNVGPMIDKVRKATAIARESAPDDPIEGPIQFDAAVDPAVAAVKFKGVDNAVAGKATVCIFPDLNSGNNAYKAVQQAAHAIAIGPVMQGLRMPVNDLSRGCTVEDIVNTVVVTCIQSQDAKKLRAAKEG</sequence>
<dbReference type="InterPro" id="IPR010766">
    <property type="entry name" value="DRTGG"/>
</dbReference>
<accession>A0A7S4B3I0</accession>
<dbReference type="Pfam" id="PF01515">
    <property type="entry name" value="PTA_PTB"/>
    <property type="match status" value="1"/>
</dbReference>
<feature type="domain" description="DRTGG" evidence="8">
    <location>
        <begin position="301"/>
        <end position="415"/>
    </location>
</feature>
<dbReference type="InterPro" id="IPR028979">
    <property type="entry name" value="Ser_kin/Pase_Hpr-like_N_sf"/>
</dbReference>
<evidence type="ECO:0000256" key="2">
    <source>
        <dbReference type="ARBA" id="ARBA00012707"/>
    </source>
</evidence>
<dbReference type="EMBL" id="HBIZ01009088">
    <property type="protein sequence ID" value="CAE0752722.1"/>
    <property type="molecule type" value="Transcribed_RNA"/>
</dbReference>
<evidence type="ECO:0000256" key="6">
    <source>
        <dbReference type="ARBA" id="ARBA00031108"/>
    </source>
</evidence>
<dbReference type="PANTHER" id="PTHR43356">
    <property type="entry name" value="PHOSPHATE ACETYLTRANSFERASE"/>
    <property type="match status" value="1"/>
</dbReference>
<evidence type="ECO:0000256" key="5">
    <source>
        <dbReference type="ARBA" id="ARBA00023315"/>
    </source>
</evidence>
<dbReference type="GO" id="GO:0008959">
    <property type="term" value="F:phosphate acetyltransferase activity"/>
    <property type="evidence" value="ECO:0007669"/>
    <property type="project" value="UniProtKB-EC"/>
</dbReference>
<evidence type="ECO:0000256" key="3">
    <source>
        <dbReference type="ARBA" id="ARBA00021528"/>
    </source>
</evidence>
<dbReference type="Gene3D" id="3.40.50.10950">
    <property type="match status" value="1"/>
</dbReference>
<dbReference type="InterPro" id="IPR002505">
    <property type="entry name" value="PTA_PTB"/>
</dbReference>
<dbReference type="InterPro" id="IPR042113">
    <property type="entry name" value="P_AcTrfase_dom1"/>
</dbReference>
<dbReference type="PANTHER" id="PTHR43356:SF3">
    <property type="entry name" value="PHOSPHATE ACETYLTRANSFERASE"/>
    <property type="match status" value="1"/>
</dbReference>
<dbReference type="InterPro" id="IPR050500">
    <property type="entry name" value="Phos_Acetyltrans/Butyryltrans"/>
</dbReference>
<dbReference type="Pfam" id="PF07085">
    <property type="entry name" value="DRTGG"/>
    <property type="match status" value="1"/>
</dbReference>
<organism evidence="9">
    <name type="scientific">Chrysotila carterae</name>
    <name type="common">Marine alga</name>
    <name type="synonym">Syracosphaera carterae</name>
    <dbReference type="NCBI Taxonomy" id="13221"/>
    <lineage>
        <taxon>Eukaryota</taxon>
        <taxon>Haptista</taxon>
        <taxon>Haptophyta</taxon>
        <taxon>Prymnesiophyceae</taxon>
        <taxon>Isochrysidales</taxon>
        <taxon>Isochrysidaceae</taxon>
        <taxon>Chrysotila</taxon>
    </lineage>
</organism>
<feature type="domain" description="Phosphate acetyl/butaryl transferase" evidence="7">
    <location>
        <begin position="462"/>
        <end position="780"/>
    </location>
</feature>
<dbReference type="Gene3D" id="3.40.50.10750">
    <property type="entry name" value="Isocitrate/Isopropylmalate dehydrogenase-like"/>
    <property type="match status" value="1"/>
</dbReference>
<reference evidence="9" key="1">
    <citation type="submission" date="2021-01" db="EMBL/GenBank/DDBJ databases">
        <authorList>
            <person name="Corre E."/>
            <person name="Pelletier E."/>
            <person name="Niang G."/>
            <person name="Scheremetjew M."/>
            <person name="Finn R."/>
            <person name="Kale V."/>
            <person name="Holt S."/>
            <person name="Cochrane G."/>
            <person name="Meng A."/>
            <person name="Brown T."/>
            <person name="Cohen L."/>
        </authorList>
    </citation>
    <scope>NUCLEOTIDE SEQUENCE</scope>
    <source>
        <strain evidence="9">CCMP645</strain>
    </source>
</reference>
<keyword evidence="5" id="KW-0012">Acyltransferase</keyword>
<protein>
    <recommendedName>
        <fullName evidence="3">Phosphate acetyltransferase</fullName>
        <ecNumber evidence="2">2.3.1.8</ecNumber>
    </recommendedName>
    <alternativeName>
        <fullName evidence="6">Phosphotransacetylase</fullName>
    </alternativeName>
</protein>
<dbReference type="InterPro" id="IPR042112">
    <property type="entry name" value="P_AcTrfase_dom2"/>
</dbReference>
<dbReference type="EC" id="2.3.1.8" evidence="2"/>
<dbReference type="AlphaFoldDB" id="A0A7S4B3I0"/>
<dbReference type="NCBIfam" id="NF007233">
    <property type="entry name" value="PRK09653.1"/>
    <property type="match status" value="1"/>
</dbReference>
<dbReference type="NCBIfam" id="TIGR00651">
    <property type="entry name" value="pta"/>
    <property type="match status" value="1"/>
</dbReference>
<name>A0A7S4B3I0_CHRCT</name>
<evidence type="ECO:0000256" key="4">
    <source>
        <dbReference type="ARBA" id="ARBA00022679"/>
    </source>
</evidence>
<proteinExistence type="predicted"/>
<dbReference type="Gene3D" id="3.40.1390.20">
    <property type="entry name" value="HprK N-terminal domain-like"/>
    <property type="match status" value="1"/>
</dbReference>
<dbReference type="NCBIfam" id="NF004167">
    <property type="entry name" value="PRK05632.1"/>
    <property type="match status" value="1"/>
</dbReference>
<evidence type="ECO:0000313" key="9">
    <source>
        <dbReference type="EMBL" id="CAE0752722.1"/>
    </source>
</evidence>
<evidence type="ECO:0000256" key="1">
    <source>
        <dbReference type="ARBA" id="ARBA00004989"/>
    </source>
</evidence>
<evidence type="ECO:0000259" key="8">
    <source>
        <dbReference type="Pfam" id="PF07085"/>
    </source>
</evidence>
<keyword evidence="4" id="KW-0808">Transferase</keyword>
<comment type="pathway">
    <text evidence="1">Metabolic intermediate biosynthesis; acetyl-CoA biosynthesis; acetyl-CoA from acetate: step 2/2.</text>
</comment>
<dbReference type="InterPro" id="IPR004614">
    <property type="entry name" value="P_AcTrfase"/>
</dbReference>
<dbReference type="SUPFAM" id="SSF53659">
    <property type="entry name" value="Isocitrate/Isopropylmalate dehydrogenase-like"/>
    <property type="match status" value="1"/>
</dbReference>
<dbReference type="SUPFAM" id="SSF75138">
    <property type="entry name" value="HprK N-terminal domain-like"/>
    <property type="match status" value="1"/>
</dbReference>
<evidence type="ECO:0000259" key="7">
    <source>
        <dbReference type="Pfam" id="PF01515"/>
    </source>
</evidence>
<gene>
    <name evidence="9" type="ORF">PCAR00345_LOCUS5309</name>
</gene>